<dbReference type="Gene3D" id="1.50.10.20">
    <property type="match status" value="1"/>
</dbReference>
<dbReference type="Proteomes" id="UP000000323">
    <property type="component" value="Chromosome 2"/>
</dbReference>
<proteinExistence type="predicted"/>
<dbReference type="STRING" id="525904.Tter_2215"/>
<feature type="domain" description="Non-reducing end beta-L-arabinofuranosidase-like GH127 middle" evidence="2">
    <location>
        <begin position="418"/>
        <end position="516"/>
    </location>
</feature>
<evidence type="ECO:0008006" key="6">
    <source>
        <dbReference type="Google" id="ProtNLM"/>
    </source>
</evidence>
<dbReference type="SUPFAM" id="SSF48208">
    <property type="entry name" value="Six-hairpin glycosidases"/>
    <property type="match status" value="1"/>
</dbReference>
<evidence type="ECO:0000259" key="3">
    <source>
        <dbReference type="Pfam" id="PF20737"/>
    </source>
</evidence>
<feature type="domain" description="Non-reducing end beta-L-arabinofuranosidase-like GH127 catalytic" evidence="1">
    <location>
        <begin position="30"/>
        <end position="408"/>
    </location>
</feature>
<evidence type="ECO:0000259" key="2">
    <source>
        <dbReference type="Pfam" id="PF20736"/>
    </source>
</evidence>
<dbReference type="InterPro" id="IPR012878">
    <property type="entry name" value="Beta-AFase-like_GH127_cat"/>
</dbReference>
<dbReference type="PANTHER" id="PTHR43465:SF2">
    <property type="entry name" value="DUF1680 DOMAIN PROTEIN (AFU_ORTHOLOGUE AFUA_1G08910)"/>
    <property type="match status" value="1"/>
</dbReference>
<evidence type="ECO:0000313" key="4">
    <source>
        <dbReference type="EMBL" id="ACZ43114.1"/>
    </source>
</evidence>
<dbReference type="GO" id="GO:0005975">
    <property type="term" value="P:carbohydrate metabolic process"/>
    <property type="evidence" value="ECO:0007669"/>
    <property type="project" value="InterPro"/>
</dbReference>
<evidence type="ECO:0000313" key="5">
    <source>
        <dbReference type="Proteomes" id="UP000000323"/>
    </source>
</evidence>
<dbReference type="Pfam" id="PF20737">
    <property type="entry name" value="Glyco_hydro127C"/>
    <property type="match status" value="1"/>
</dbReference>
<dbReference type="InterPro" id="IPR049046">
    <property type="entry name" value="Beta-AFase-like_GH127_middle"/>
</dbReference>
<name>D1CH93_THET1</name>
<dbReference type="InterPro" id="IPR008928">
    <property type="entry name" value="6-hairpin_glycosidase_sf"/>
</dbReference>
<dbReference type="Pfam" id="PF07944">
    <property type="entry name" value="Beta-AFase-like_GH127_cat"/>
    <property type="match status" value="1"/>
</dbReference>
<dbReference type="EMBL" id="CP001826">
    <property type="protein sequence ID" value="ACZ43114.1"/>
    <property type="molecule type" value="Genomic_DNA"/>
</dbReference>
<dbReference type="KEGG" id="ttr:Tter_2215"/>
<dbReference type="Pfam" id="PF20736">
    <property type="entry name" value="Glyco_hydro127M"/>
    <property type="match status" value="1"/>
</dbReference>
<dbReference type="AlphaFoldDB" id="D1CH93"/>
<gene>
    <name evidence="4" type="ordered locus">Tter_2215</name>
</gene>
<sequence length="638" mass="71573">MTVEQRTRSIVVDTTHSPMARLRAVAVGDVSLGGFWAPRLAINRESTIPHQRQHLEASGVMDNFRRAAGKLDVEFRGPVFADSDAYKWLEAASWSLAGHPDPQLEAEVDAVIAEIAPAQRPDGYLNTYFTRERASERWTNFDLHEMYCAGHLFQAAVAHYRATGKTSLLEIATRFADHICDTFGPASQGKREGVDGHPEVEMGLVELYRATGNERYLEQAKYFLDVRGQGLLGRAWGHFGPEYHQDHVPFREMREIVGHAVRAVYLNAGAADIYAETGDEAIMRALERLWENMTTKKMYVTGGIGSRYEGEAFGKEYELPNARAYAETCAAIGSVMWNWRMLLLTADARYADLIEHTLYNAVLPGISLDGALYFYQNPLEDEGTHRRQEWFGCACCPPNVARTLASLGGYFYSTSRDGIWVHLYSEGRAKLGLQDGREVLLSQHTSYPWSGEVAIRLEQVPEEGELGIYLRIPSWCERGEVAINGEDAATPITPGTYLELRRTWRAGDEVRLRLPMTVRRLEAHPYLSEDAGRVAIMRGPILYCIESADNPGVDLRDVLLPRDAAFSEELAPDTLGGVVLLRADARLAPPDEAWAGRLYRPRTQGDPASTPCKLVAIPYYAWANREPGQMRVWIREFI</sequence>
<protein>
    <recommendedName>
        <fullName evidence="6">Glycoside hydrolase family 127 protein</fullName>
    </recommendedName>
</protein>
<dbReference type="RefSeq" id="WP_012876145.1">
    <property type="nucleotide sequence ID" value="NC_013526.1"/>
</dbReference>
<keyword evidence="5" id="KW-1185">Reference proteome</keyword>
<dbReference type="InterPro" id="IPR049049">
    <property type="entry name" value="Beta-AFase-like_GH127_C"/>
</dbReference>
<reference evidence="5" key="1">
    <citation type="journal article" date="2010" name="Stand. Genomic Sci.">
        <title>Complete genome sequence of 'Thermobaculum terrenum' type strain (YNP1).</title>
        <authorList>
            <person name="Kiss H."/>
            <person name="Cleland D."/>
            <person name="Lapidus A."/>
            <person name="Lucas S."/>
            <person name="Glavina Del Rio T."/>
            <person name="Nolan M."/>
            <person name="Tice H."/>
            <person name="Han C."/>
            <person name="Goodwin L."/>
            <person name="Pitluck S."/>
            <person name="Liolios K."/>
            <person name="Ivanova N."/>
            <person name="Mavromatis K."/>
            <person name="Ovchinnikova G."/>
            <person name="Pati A."/>
            <person name="Chen A."/>
            <person name="Palaniappan K."/>
            <person name="Land M."/>
            <person name="Hauser L."/>
            <person name="Chang Y."/>
            <person name="Jeffries C."/>
            <person name="Lu M."/>
            <person name="Brettin T."/>
            <person name="Detter J."/>
            <person name="Goker M."/>
            <person name="Tindall B."/>
            <person name="Beck B."/>
            <person name="McDermott T."/>
            <person name="Woyke T."/>
            <person name="Bristow J."/>
            <person name="Eisen J."/>
            <person name="Markowitz V."/>
            <person name="Hugenholtz P."/>
            <person name="Kyrpides N."/>
            <person name="Klenk H."/>
            <person name="Cheng J."/>
        </authorList>
    </citation>
    <scope>NUCLEOTIDE SEQUENCE [LARGE SCALE GENOMIC DNA]</scope>
    <source>
        <strain evidence="5">ATCC BAA-798 / YNP1</strain>
    </source>
</reference>
<dbReference type="PANTHER" id="PTHR43465">
    <property type="entry name" value="DUF1680 DOMAIN PROTEIN (AFU_ORTHOLOGUE AFUA_1G08910)"/>
    <property type="match status" value="1"/>
</dbReference>
<accession>D1CH93</accession>
<evidence type="ECO:0000259" key="1">
    <source>
        <dbReference type="Pfam" id="PF07944"/>
    </source>
</evidence>
<dbReference type="HOGENOM" id="CLU_013148_1_0_0"/>
<dbReference type="InterPro" id="IPR049174">
    <property type="entry name" value="Beta-AFase-like"/>
</dbReference>
<dbReference type="eggNOG" id="COG3533">
    <property type="taxonomic scope" value="Bacteria"/>
</dbReference>
<organism evidence="4 5">
    <name type="scientific">Thermobaculum terrenum (strain ATCC BAA-798 / CCMEE 7001 / YNP1)</name>
    <dbReference type="NCBI Taxonomy" id="525904"/>
    <lineage>
        <taxon>Bacteria</taxon>
        <taxon>Bacillati</taxon>
        <taxon>Chloroflexota</taxon>
        <taxon>Chloroflexia</taxon>
        <taxon>Candidatus Thermobaculales</taxon>
        <taxon>Candidatus Thermobaculaceae</taxon>
        <taxon>Thermobaculum</taxon>
    </lineage>
</organism>
<feature type="domain" description="Non-reducing end beta-L-arabinofuranosidase-like GH127 C-terminal" evidence="3">
    <location>
        <begin position="518"/>
        <end position="635"/>
    </location>
</feature>